<proteinExistence type="predicted"/>
<dbReference type="AlphaFoldDB" id="A0A2J6REP4"/>
<dbReference type="InterPro" id="IPR010730">
    <property type="entry name" value="HET"/>
</dbReference>
<dbReference type="PANTHER" id="PTHR24148">
    <property type="entry name" value="ANKYRIN REPEAT DOMAIN-CONTAINING PROTEIN 39 HOMOLOG-RELATED"/>
    <property type="match status" value="1"/>
</dbReference>
<dbReference type="STRING" id="1149755.A0A2J6REP4"/>
<reference evidence="2 3" key="1">
    <citation type="submission" date="2016-04" db="EMBL/GenBank/DDBJ databases">
        <title>A degradative enzymes factory behind the ericoid mycorrhizal symbiosis.</title>
        <authorList>
            <consortium name="DOE Joint Genome Institute"/>
            <person name="Martino E."/>
            <person name="Morin E."/>
            <person name="Grelet G."/>
            <person name="Kuo A."/>
            <person name="Kohler A."/>
            <person name="Daghino S."/>
            <person name="Barry K."/>
            <person name="Choi C."/>
            <person name="Cichocki N."/>
            <person name="Clum A."/>
            <person name="Copeland A."/>
            <person name="Hainaut M."/>
            <person name="Haridas S."/>
            <person name="Labutti K."/>
            <person name="Lindquist E."/>
            <person name="Lipzen A."/>
            <person name="Khouja H.-R."/>
            <person name="Murat C."/>
            <person name="Ohm R."/>
            <person name="Olson A."/>
            <person name="Spatafora J."/>
            <person name="Veneault-Fourrey C."/>
            <person name="Henrissat B."/>
            <person name="Grigoriev I."/>
            <person name="Martin F."/>
            <person name="Perotto S."/>
        </authorList>
    </citation>
    <scope>NUCLEOTIDE SEQUENCE [LARGE SCALE GENOMIC DNA]</scope>
    <source>
        <strain evidence="2 3">F</strain>
    </source>
</reference>
<keyword evidence="3" id="KW-1185">Reference proteome</keyword>
<protein>
    <submittedName>
        <fullName evidence="2">HET-domain-containing protein</fullName>
    </submittedName>
</protein>
<evidence type="ECO:0000259" key="1">
    <source>
        <dbReference type="Pfam" id="PF06985"/>
    </source>
</evidence>
<dbReference type="Pfam" id="PF06985">
    <property type="entry name" value="HET"/>
    <property type="match status" value="1"/>
</dbReference>
<dbReference type="OrthoDB" id="2157530at2759"/>
<dbReference type="InterPro" id="IPR052895">
    <property type="entry name" value="HetReg/Transcr_Mod"/>
</dbReference>
<dbReference type="Proteomes" id="UP000235786">
    <property type="component" value="Unassembled WGS sequence"/>
</dbReference>
<feature type="domain" description="Heterokaryon incompatibility" evidence="1">
    <location>
        <begin position="46"/>
        <end position="125"/>
    </location>
</feature>
<evidence type="ECO:0000313" key="3">
    <source>
        <dbReference type="Proteomes" id="UP000235786"/>
    </source>
</evidence>
<sequence>MTPSGIYTILTYAKTNIRLVVLSPGQGNETIQCHLRIVRLSRAGRYEALSYEWGSLNDDTSLIILNGKLFRVQKNLSRALKALRSESVEQTFWIDALCINQEDKTEKNHQVPLMGDIYRGAHLVRV</sequence>
<name>A0A2J6REP4_HYAVF</name>
<gene>
    <name evidence="2" type="ORF">L207DRAFT_92567</name>
</gene>
<organism evidence="2 3">
    <name type="scientific">Hyaloscypha variabilis (strain UAMH 11265 / GT02V1 / F)</name>
    <name type="common">Meliniomyces variabilis</name>
    <dbReference type="NCBI Taxonomy" id="1149755"/>
    <lineage>
        <taxon>Eukaryota</taxon>
        <taxon>Fungi</taxon>
        <taxon>Dikarya</taxon>
        <taxon>Ascomycota</taxon>
        <taxon>Pezizomycotina</taxon>
        <taxon>Leotiomycetes</taxon>
        <taxon>Helotiales</taxon>
        <taxon>Hyaloscyphaceae</taxon>
        <taxon>Hyaloscypha</taxon>
        <taxon>Hyaloscypha variabilis</taxon>
    </lineage>
</organism>
<evidence type="ECO:0000313" key="2">
    <source>
        <dbReference type="EMBL" id="PMD36992.1"/>
    </source>
</evidence>
<dbReference type="EMBL" id="KZ613950">
    <property type="protein sequence ID" value="PMD36992.1"/>
    <property type="molecule type" value="Genomic_DNA"/>
</dbReference>
<accession>A0A2J6REP4</accession>
<dbReference type="PANTHER" id="PTHR24148:SF73">
    <property type="entry name" value="HET DOMAIN PROTEIN (AFU_ORTHOLOGUE AFUA_8G01020)"/>
    <property type="match status" value="1"/>
</dbReference>